<keyword evidence="2" id="KW-0067">ATP-binding</keyword>
<feature type="active site" evidence="1">
    <location>
        <position position="172"/>
    </location>
</feature>
<dbReference type="PROSITE" id="PS51459">
    <property type="entry name" value="FIDO"/>
    <property type="match status" value="1"/>
</dbReference>
<dbReference type="InterPro" id="IPR003812">
    <property type="entry name" value="Fido"/>
</dbReference>
<accession>A0A1M5BE38</accession>
<evidence type="ECO:0000259" key="4">
    <source>
        <dbReference type="PROSITE" id="PS51459"/>
    </source>
</evidence>
<evidence type="ECO:0000256" key="2">
    <source>
        <dbReference type="PIRSR" id="PIRSR640198-2"/>
    </source>
</evidence>
<feature type="domain" description="Fido" evidence="4">
    <location>
        <begin position="93"/>
        <end position="228"/>
    </location>
</feature>
<evidence type="ECO:0000313" key="5">
    <source>
        <dbReference type="EMBL" id="SHF40597.1"/>
    </source>
</evidence>
<dbReference type="Gene3D" id="1.10.3290.10">
    <property type="entry name" value="Fido-like domain"/>
    <property type="match status" value="1"/>
</dbReference>
<keyword evidence="6" id="KW-1185">Reference proteome</keyword>
<dbReference type="InterPro" id="IPR036597">
    <property type="entry name" value="Fido-like_dom_sf"/>
</dbReference>
<dbReference type="SUPFAM" id="SSF140931">
    <property type="entry name" value="Fic-like"/>
    <property type="match status" value="1"/>
</dbReference>
<evidence type="ECO:0000256" key="3">
    <source>
        <dbReference type="PIRSR" id="PIRSR640198-3"/>
    </source>
</evidence>
<dbReference type="OrthoDB" id="9813719at2"/>
<feature type="site" description="Important for autoinhibition of adenylyltransferase activity" evidence="3">
    <location>
        <position position="44"/>
    </location>
</feature>
<protein>
    <submittedName>
        <fullName evidence="5">Fic/DOC family protein</fullName>
    </submittedName>
</protein>
<organism evidence="5 6">
    <name type="scientific">Desulforamulus putei DSM 12395</name>
    <dbReference type="NCBI Taxonomy" id="1121429"/>
    <lineage>
        <taxon>Bacteria</taxon>
        <taxon>Bacillati</taxon>
        <taxon>Bacillota</taxon>
        <taxon>Clostridia</taxon>
        <taxon>Eubacteriales</taxon>
        <taxon>Peptococcaceae</taxon>
        <taxon>Desulforamulus</taxon>
    </lineage>
</organism>
<evidence type="ECO:0000256" key="1">
    <source>
        <dbReference type="PIRSR" id="PIRSR640198-1"/>
    </source>
</evidence>
<evidence type="ECO:0000313" key="6">
    <source>
        <dbReference type="Proteomes" id="UP000184148"/>
    </source>
</evidence>
<dbReference type="AlphaFoldDB" id="A0A1M5BE38"/>
<feature type="binding site" evidence="2">
    <location>
        <begin position="176"/>
        <end position="183"/>
    </location>
    <ligand>
        <name>ATP</name>
        <dbReference type="ChEBI" id="CHEBI:30616"/>
    </ligand>
</feature>
<dbReference type="EMBL" id="FQUY01000022">
    <property type="protein sequence ID" value="SHF40597.1"/>
    <property type="molecule type" value="Genomic_DNA"/>
</dbReference>
<dbReference type="GO" id="GO:0005524">
    <property type="term" value="F:ATP binding"/>
    <property type="evidence" value="ECO:0007669"/>
    <property type="project" value="UniProtKB-KW"/>
</dbReference>
<dbReference type="PANTHER" id="PTHR13504:SF38">
    <property type="entry name" value="FIDO DOMAIN-CONTAINING PROTEIN"/>
    <property type="match status" value="1"/>
</dbReference>
<dbReference type="InterPro" id="IPR040198">
    <property type="entry name" value="Fido_containing"/>
</dbReference>
<keyword evidence="2" id="KW-0547">Nucleotide-binding</keyword>
<sequence>MDIYRLLDLYKAAIDERRPFEGEVLTQLKEYYRIGLTWSSNALEGNTLTESETKVLLEDGLTVGGKPLRYTFEAIGHAKAYDFMFTLLKNRTITERDVLTMHQMFYENIEKEYAGRYRDMDVFISGSRYPVAETKRIQEEMDGLFQWIATERDKFHPVVFAAQLHKRFVFIHPFKDGNGRIARLIMNTALIQDGYLLAVIPPVLRHEYIELLEKAHRDDKPFVQFIAERVIESQKEVMRLLHIPIPKLDSGMGMQL</sequence>
<dbReference type="Pfam" id="PF02661">
    <property type="entry name" value="Fic"/>
    <property type="match status" value="1"/>
</dbReference>
<dbReference type="STRING" id="1121429.SAMN02745133_02556"/>
<reference evidence="6" key="1">
    <citation type="submission" date="2016-11" db="EMBL/GenBank/DDBJ databases">
        <authorList>
            <person name="Varghese N."/>
            <person name="Submissions S."/>
        </authorList>
    </citation>
    <scope>NUCLEOTIDE SEQUENCE [LARGE SCALE GENOMIC DNA]</scope>
    <source>
        <strain evidence="6">DSM 12395</strain>
    </source>
</reference>
<name>A0A1M5BE38_9FIRM</name>
<gene>
    <name evidence="5" type="ORF">SAMN02745133_02556</name>
</gene>
<dbReference type="Proteomes" id="UP000184148">
    <property type="component" value="Unassembled WGS sequence"/>
</dbReference>
<proteinExistence type="predicted"/>
<dbReference type="PANTHER" id="PTHR13504">
    <property type="entry name" value="FIDO DOMAIN-CONTAINING PROTEIN DDB_G0283145"/>
    <property type="match status" value="1"/>
</dbReference>
<dbReference type="RefSeq" id="WP_073239771.1">
    <property type="nucleotide sequence ID" value="NZ_FQUY01000022.1"/>
</dbReference>